<dbReference type="InterPro" id="IPR013320">
    <property type="entry name" value="ConA-like_dom_sf"/>
</dbReference>
<dbReference type="SUPFAM" id="SSF49899">
    <property type="entry name" value="Concanavalin A-like lectins/glucanases"/>
    <property type="match status" value="1"/>
</dbReference>
<name>A0A290ZAN3_9PSEU</name>
<evidence type="ECO:0000313" key="3">
    <source>
        <dbReference type="Proteomes" id="UP000218505"/>
    </source>
</evidence>
<dbReference type="Gene3D" id="2.60.120.200">
    <property type="match status" value="1"/>
</dbReference>
<dbReference type="AlphaFoldDB" id="A0A290ZAN3"/>
<gene>
    <name evidence="2" type="ORF">CNX65_24575</name>
</gene>
<dbReference type="InterPro" id="IPR022385">
    <property type="entry name" value="Rhs_assc_core"/>
</dbReference>
<feature type="region of interest" description="Disordered" evidence="1">
    <location>
        <begin position="608"/>
        <end position="635"/>
    </location>
</feature>
<proteinExistence type="predicted"/>
<dbReference type="RefSeq" id="WP_096495881.1">
    <property type="nucleotide sequence ID" value="NZ_CP023445.1"/>
</dbReference>
<keyword evidence="3" id="KW-1185">Reference proteome</keyword>
<evidence type="ECO:0000313" key="2">
    <source>
        <dbReference type="EMBL" id="ATE56055.1"/>
    </source>
</evidence>
<evidence type="ECO:0000256" key="1">
    <source>
        <dbReference type="SAM" id="MobiDB-lite"/>
    </source>
</evidence>
<dbReference type="KEGG" id="apre:CNX65_24575"/>
<reference evidence="2" key="1">
    <citation type="submission" date="2017-09" db="EMBL/GenBank/DDBJ databases">
        <title>Complete Genome Sequence of ansamitocin-producing Bacterium Actinosynnema pretiosum X47.</title>
        <authorList>
            <person name="Cao G."/>
            <person name="Zong G."/>
            <person name="Zhong C."/>
            <person name="Fu J."/>
        </authorList>
    </citation>
    <scope>NUCLEOTIDE SEQUENCE [LARGE SCALE GENOMIC DNA]</scope>
    <source>
        <strain evidence="2">X47</strain>
    </source>
</reference>
<dbReference type="Pfam" id="PF13385">
    <property type="entry name" value="Laminin_G_3"/>
    <property type="match status" value="1"/>
</dbReference>
<organism evidence="2 3">
    <name type="scientific">Actinosynnema pretiosum</name>
    <dbReference type="NCBI Taxonomy" id="42197"/>
    <lineage>
        <taxon>Bacteria</taxon>
        <taxon>Bacillati</taxon>
        <taxon>Actinomycetota</taxon>
        <taxon>Actinomycetes</taxon>
        <taxon>Pseudonocardiales</taxon>
        <taxon>Pseudonocardiaceae</taxon>
        <taxon>Actinosynnema</taxon>
    </lineage>
</organism>
<dbReference type="Proteomes" id="UP000218505">
    <property type="component" value="Chromosome"/>
</dbReference>
<protein>
    <submittedName>
        <fullName evidence="2">Uncharacterized protein</fullName>
    </submittedName>
</protein>
<dbReference type="EMBL" id="CP023445">
    <property type="protein sequence ID" value="ATE56055.1"/>
    <property type="molecule type" value="Genomic_DNA"/>
</dbReference>
<dbReference type="Gene3D" id="2.180.10.10">
    <property type="entry name" value="RHS repeat-associated core"/>
    <property type="match status" value="1"/>
</dbReference>
<dbReference type="NCBIfam" id="TIGR03696">
    <property type="entry name" value="Rhs_assc_core"/>
    <property type="match status" value="1"/>
</dbReference>
<sequence>MSEGTVSLSHWNHVAVTRDADNKVTFYVNGKKSGQSTIAKAGQANDVPLTIGNRPGGTTTDALLDEVAVYDKALEEKDVTRHAGAGGRVNEAPTKLTLSQGEHRIRVDYAQRALSGDQGRATAEAALSWKRDGSAANAVPTAVLSPNYGLITSTMTPGSGEQPEERTQTRYADNGFDPVYGLTTATVAAPFSLSLAERSDYEKPGSGFLRRISRELPTGAKSTYSYYGDTEARANPCVPASPAVVQSGLSKSTTSASGRVDEQVHDLRGRAVAHGSTGKWSCTAYDNRGRVAERKFPGNASTSERTVRYDYAVGGDPLVSSVIDQAGTITTRTDLLGHVVEYTDVAGLRTQSSYDLAGRVILERVTPPNKLDEPQETRYAHDDAGRILTVKLGTTTLVTAVYDAGGELVSASYANGSALAAVGRDAAGRLASRTWRTSDGKEIVSSVTRSPSGTIVDESLGGVDARPSGPNYVYDAVGRLTEAWVPGHHYTYDFTTSSAVGCPSNSQAGAGRNTNRIRLLDETAAGTAVTGYCYDSADRLLSTTGTSVVSDVHYDERGNTTRYTVSGSTTHLSWDGADRNIGLRSTGSAPANVSYSRDSEDRIVQRQATQGDARADVRYGHTGGGDTSEYSMNGSDKRLLSRSTSLPGGVLHTWTPDSTTVDHPAVRGDLVLTTGGDGKQIGALRTYDPFGQPAGLSTDNDGMPDNQPGHMDYGWLGQHQRPHEHAGALSVVQMGARPYSPLLGRFLSVDPVEGGSANDYDYVNGDPVNTTDLDGRCPFCVVLLIAGVRAGVSIIIKQGARQATTQVAKQVTRKPIGNVVTGYTKHGLQRVMGSRKDGGVSPSAILNTVRTGKIRNDAERGTIRYTGKMPSSW</sequence>
<accession>A0A290ZAN3</accession>